<feature type="domain" description="EthD" evidence="2">
    <location>
        <begin position="18"/>
        <end position="113"/>
    </location>
</feature>
<proteinExistence type="inferred from homology"/>
<comment type="similarity">
    <text evidence="1">Belongs to the tpcK family.</text>
</comment>
<dbReference type="GO" id="GO:0016491">
    <property type="term" value="F:oxidoreductase activity"/>
    <property type="evidence" value="ECO:0007669"/>
    <property type="project" value="InterPro"/>
</dbReference>
<evidence type="ECO:0000256" key="1">
    <source>
        <dbReference type="ARBA" id="ARBA00005986"/>
    </source>
</evidence>
<dbReference type="RefSeq" id="XP_056476558.1">
    <property type="nucleotide sequence ID" value="XM_056616201.1"/>
</dbReference>
<gene>
    <name evidence="3" type="ORF">N7532_003707</name>
</gene>
<accession>A0A9W9FMZ6</accession>
<dbReference type="OrthoDB" id="3454835at2759"/>
<comment type="caution">
    <text evidence="3">The sequence shown here is derived from an EMBL/GenBank/DDBJ whole genome shotgun (WGS) entry which is preliminary data.</text>
</comment>
<protein>
    <recommendedName>
        <fullName evidence="2">EthD domain-containing protein</fullName>
    </recommendedName>
</protein>
<name>A0A9W9FMZ6_9EURO</name>
<sequence length="136" mass="15883">MPEAKKLVRVTVVLYRNPALTEDEFHRYWSEVHGPLVRGWLARHGIVKYTQNHTPSKLRQIMSQMNWQNDAVNFDDADGTGEVWMESLESFGAATKDPYYIEKVVPDEKYLLDVSRIRMSIGYEEHHVEEGMVRES</sequence>
<evidence type="ECO:0000259" key="2">
    <source>
        <dbReference type="Pfam" id="PF07110"/>
    </source>
</evidence>
<dbReference type="SUPFAM" id="SSF54909">
    <property type="entry name" value="Dimeric alpha+beta barrel"/>
    <property type="match status" value="1"/>
</dbReference>
<dbReference type="GeneID" id="81355180"/>
<evidence type="ECO:0000313" key="3">
    <source>
        <dbReference type="EMBL" id="KAJ5103178.1"/>
    </source>
</evidence>
<dbReference type="InterPro" id="IPR011008">
    <property type="entry name" value="Dimeric_a/b-barrel"/>
</dbReference>
<evidence type="ECO:0000313" key="4">
    <source>
        <dbReference type="Proteomes" id="UP001149074"/>
    </source>
</evidence>
<dbReference type="EMBL" id="JAPQKI010000004">
    <property type="protein sequence ID" value="KAJ5103178.1"/>
    <property type="molecule type" value="Genomic_DNA"/>
</dbReference>
<dbReference type="Pfam" id="PF07110">
    <property type="entry name" value="EthD"/>
    <property type="match status" value="1"/>
</dbReference>
<dbReference type="Gene3D" id="3.30.70.100">
    <property type="match status" value="1"/>
</dbReference>
<dbReference type="AlphaFoldDB" id="A0A9W9FMZ6"/>
<dbReference type="Proteomes" id="UP001149074">
    <property type="component" value="Unassembled WGS sequence"/>
</dbReference>
<organism evidence="3 4">
    <name type="scientific">Penicillium argentinense</name>
    <dbReference type="NCBI Taxonomy" id="1131581"/>
    <lineage>
        <taxon>Eukaryota</taxon>
        <taxon>Fungi</taxon>
        <taxon>Dikarya</taxon>
        <taxon>Ascomycota</taxon>
        <taxon>Pezizomycotina</taxon>
        <taxon>Eurotiomycetes</taxon>
        <taxon>Eurotiomycetidae</taxon>
        <taxon>Eurotiales</taxon>
        <taxon>Aspergillaceae</taxon>
        <taxon>Penicillium</taxon>
    </lineage>
</organism>
<dbReference type="InterPro" id="IPR009799">
    <property type="entry name" value="EthD_dom"/>
</dbReference>
<reference evidence="3" key="1">
    <citation type="submission" date="2022-11" db="EMBL/GenBank/DDBJ databases">
        <authorList>
            <person name="Petersen C."/>
        </authorList>
    </citation>
    <scope>NUCLEOTIDE SEQUENCE</scope>
    <source>
        <strain evidence="3">IBT 30761</strain>
    </source>
</reference>
<keyword evidence="4" id="KW-1185">Reference proteome</keyword>
<reference evidence="3" key="2">
    <citation type="journal article" date="2023" name="IMA Fungus">
        <title>Comparative genomic study of the Penicillium genus elucidates a diverse pangenome and 15 lateral gene transfer events.</title>
        <authorList>
            <person name="Petersen C."/>
            <person name="Sorensen T."/>
            <person name="Nielsen M.R."/>
            <person name="Sondergaard T.E."/>
            <person name="Sorensen J.L."/>
            <person name="Fitzpatrick D.A."/>
            <person name="Frisvad J.C."/>
            <person name="Nielsen K.L."/>
        </authorList>
    </citation>
    <scope>NUCLEOTIDE SEQUENCE</scope>
    <source>
        <strain evidence="3">IBT 30761</strain>
    </source>
</reference>